<reference evidence="1 2" key="1">
    <citation type="submission" date="2018-08" db="EMBL/GenBank/DDBJ databases">
        <title>A genome reference for cultivated species of the human gut microbiota.</title>
        <authorList>
            <person name="Zou Y."/>
            <person name="Xue W."/>
            <person name="Luo G."/>
        </authorList>
    </citation>
    <scope>NUCLEOTIDE SEQUENCE [LARGE SCALE GENOMIC DNA]</scope>
    <source>
        <strain evidence="1 2">AM16-54</strain>
    </source>
</reference>
<organism evidence="1 2">
    <name type="scientific">Segatella copri</name>
    <dbReference type="NCBI Taxonomy" id="165179"/>
    <lineage>
        <taxon>Bacteria</taxon>
        <taxon>Pseudomonadati</taxon>
        <taxon>Bacteroidota</taxon>
        <taxon>Bacteroidia</taxon>
        <taxon>Bacteroidales</taxon>
        <taxon>Prevotellaceae</taxon>
        <taxon>Segatella</taxon>
    </lineage>
</organism>
<dbReference type="InterPro" id="IPR024401">
    <property type="entry name" value="WYL_prot"/>
</dbReference>
<evidence type="ECO:0000313" key="2">
    <source>
        <dbReference type="Proteomes" id="UP000284548"/>
    </source>
</evidence>
<dbReference type="AlphaFoldDB" id="A0A414YGL3"/>
<name>A0A414YGL3_9BACT</name>
<dbReference type="Proteomes" id="UP000284548">
    <property type="component" value="Unassembled WGS sequence"/>
</dbReference>
<comment type="caution">
    <text evidence="1">The sequence shown here is derived from an EMBL/GenBank/DDBJ whole genome shotgun (WGS) entry which is preliminary data.</text>
</comment>
<accession>A0A414YGL3</accession>
<protein>
    <recommendedName>
        <fullName evidence="3">DUF2693 domain-containing protein</fullName>
    </recommendedName>
</protein>
<sequence length="111" mass="13271">MATTFKNMMREVMNMAHRAFQLKGAYMSWAECLKQAWQVIKLKARMKKQVVEFYFQKMNGEIRQAFGTLMESHIDYTTNGKGYACKDCTKYWDEVKGEWRQFKNYNLIRVA</sequence>
<dbReference type="RefSeq" id="WP_118253129.1">
    <property type="nucleotide sequence ID" value="NZ_QRKB01000001.1"/>
</dbReference>
<evidence type="ECO:0000313" key="1">
    <source>
        <dbReference type="EMBL" id="RHH85283.1"/>
    </source>
</evidence>
<gene>
    <name evidence="1" type="ORF">DW192_00720</name>
</gene>
<dbReference type="EMBL" id="QRKB01000001">
    <property type="protein sequence ID" value="RHH85283.1"/>
    <property type="molecule type" value="Genomic_DNA"/>
</dbReference>
<evidence type="ECO:0008006" key="3">
    <source>
        <dbReference type="Google" id="ProtNLM"/>
    </source>
</evidence>
<dbReference type="Pfam" id="PF10902">
    <property type="entry name" value="WYL_2"/>
    <property type="match status" value="1"/>
</dbReference>
<proteinExistence type="predicted"/>